<keyword evidence="1" id="KW-0812">Transmembrane</keyword>
<evidence type="ECO:0000313" key="3">
    <source>
        <dbReference type="Proteomes" id="UP000004625"/>
    </source>
</evidence>
<proteinExistence type="predicted"/>
<protein>
    <submittedName>
        <fullName evidence="2">Uncharacterized protein</fullName>
    </submittedName>
</protein>
<dbReference type="EMBL" id="AGEY01000054">
    <property type="protein sequence ID" value="EHL98923.1"/>
    <property type="molecule type" value="Genomic_DNA"/>
</dbReference>
<dbReference type="PATRIC" id="fig|797515.3.peg.1160"/>
<name>G9ZNE2_9LACO</name>
<evidence type="ECO:0000313" key="2">
    <source>
        <dbReference type="EMBL" id="EHL98923.1"/>
    </source>
</evidence>
<evidence type="ECO:0000256" key="1">
    <source>
        <dbReference type="SAM" id="Phobius"/>
    </source>
</evidence>
<keyword evidence="3" id="KW-1185">Reference proteome</keyword>
<reference evidence="2 3" key="1">
    <citation type="submission" date="2011-09" db="EMBL/GenBank/DDBJ databases">
        <authorList>
            <person name="Weinstock G."/>
            <person name="Sodergren E."/>
            <person name="Clifton S."/>
            <person name="Fulton L."/>
            <person name="Fulton B."/>
            <person name="Courtney L."/>
            <person name="Fronick C."/>
            <person name="Harrison M."/>
            <person name="Strong C."/>
            <person name="Farmer C."/>
            <person name="Delahaunty K."/>
            <person name="Markovic C."/>
            <person name="Hall O."/>
            <person name="Minx P."/>
            <person name="Tomlinson C."/>
            <person name="Mitreva M."/>
            <person name="Hou S."/>
            <person name="Chen J."/>
            <person name="Wollam A."/>
            <person name="Pepin K.H."/>
            <person name="Johnson M."/>
            <person name="Bhonagiri V."/>
            <person name="Zhang X."/>
            <person name="Suruliraj S."/>
            <person name="Warren W."/>
            <person name="Chinwalla A."/>
            <person name="Mardis E.R."/>
            <person name="Wilson R.K."/>
        </authorList>
    </citation>
    <scope>NUCLEOTIDE SEQUENCE [LARGE SCALE GENOMIC DNA]</scope>
    <source>
        <strain evidence="2 3">F0439</strain>
    </source>
</reference>
<gene>
    <name evidence="2" type="ORF">HMPREF9103_01245</name>
</gene>
<feature type="transmembrane region" description="Helical" evidence="1">
    <location>
        <begin position="101"/>
        <end position="120"/>
    </location>
</feature>
<dbReference type="STRING" id="797515.HMPREF9103_01245"/>
<keyword evidence="1" id="KW-0472">Membrane</keyword>
<dbReference type="HOGENOM" id="CLU_1989777_0_0_9"/>
<dbReference type="RefSeq" id="WP_008212190.1">
    <property type="nucleotide sequence ID" value="NZ_JH414951.1"/>
</dbReference>
<feature type="transmembrane region" description="Helical" evidence="1">
    <location>
        <begin position="7"/>
        <end position="27"/>
    </location>
</feature>
<feature type="transmembrane region" description="Helical" evidence="1">
    <location>
        <begin position="75"/>
        <end position="95"/>
    </location>
</feature>
<keyword evidence="1" id="KW-1133">Transmembrane helix</keyword>
<sequence>MKFNFKIAVLCFAPYIPLIALYFLAHIYISNVIVALIVAVGIFSVLELFIHYQYAKPFFKQHPELDLHNFEATGMANFVVVVGIIVIVGLTLAQVPWGSSAAFLASFGLYYAVVNGFKSFRRPAK</sequence>
<dbReference type="AlphaFoldDB" id="G9ZNE2"/>
<comment type="caution">
    <text evidence="2">The sequence shown here is derived from an EMBL/GenBank/DDBJ whole genome shotgun (WGS) entry which is preliminary data.</text>
</comment>
<feature type="transmembrane region" description="Helical" evidence="1">
    <location>
        <begin position="33"/>
        <end position="54"/>
    </location>
</feature>
<dbReference type="eggNOG" id="ENOG5030A7Y">
    <property type="taxonomic scope" value="Bacteria"/>
</dbReference>
<dbReference type="Proteomes" id="UP000004625">
    <property type="component" value="Unassembled WGS sequence"/>
</dbReference>
<accession>G9ZNE2</accession>
<organism evidence="2 3">
    <name type="scientific">Lentilactobacillus parafarraginis F0439</name>
    <dbReference type="NCBI Taxonomy" id="797515"/>
    <lineage>
        <taxon>Bacteria</taxon>
        <taxon>Bacillati</taxon>
        <taxon>Bacillota</taxon>
        <taxon>Bacilli</taxon>
        <taxon>Lactobacillales</taxon>
        <taxon>Lactobacillaceae</taxon>
        <taxon>Lentilactobacillus</taxon>
    </lineage>
</organism>